<dbReference type="EMBL" id="BPLR01007089">
    <property type="protein sequence ID" value="GIY14473.1"/>
    <property type="molecule type" value="Genomic_DNA"/>
</dbReference>
<evidence type="ECO:0000313" key="1">
    <source>
        <dbReference type="EMBL" id="GIY14473.1"/>
    </source>
</evidence>
<gene>
    <name evidence="1" type="ORF">CEXT_725061</name>
</gene>
<sequence length="73" mass="8425">MSIKRTLHVILLNGKKITNTRCAFATTSTVFSDPKNIKRGKTPIGKLDQQESEKIKIQMFLIHMPHFQMEKIL</sequence>
<name>A0AAV4QXV1_CAEEX</name>
<proteinExistence type="predicted"/>
<accession>A0AAV4QXV1</accession>
<keyword evidence="2" id="KW-1185">Reference proteome</keyword>
<dbReference type="AlphaFoldDB" id="A0AAV4QXV1"/>
<dbReference type="Proteomes" id="UP001054945">
    <property type="component" value="Unassembled WGS sequence"/>
</dbReference>
<evidence type="ECO:0000313" key="2">
    <source>
        <dbReference type="Proteomes" id="UP001054945"/>
    </source>
</evidence>
<organism evidence="1 2">
    <name type="scientific">Caerostris extrusa</name>
    <name type="common">Bark spider</name>
    <name type="synonym">Caerostris bankana</name>
    <dbReference type="NCBI Taxonomy" id="172846"/>
    <lineage>
        <taxon>Eukaryota</taxon>
        <taxon>Metazoa</taxon>
        <taxon>Ecdysozoa</taxon>
        <taxon>Arthropoda</taxon>
        <taxon>Chelicerata</taxon>
        <taxon>Arachnida</taxon>
        <taxon>Araneae</taxon>
        <taxon>Araneomorphae</taxon>
        <taxon>Entelegynae</taxon>
        <taxon>Araneoidea</taxon>
        <taxon>Araneidae</taxon>
        <taxon>Caerostris</taxon>
    </lineage>
</organism>
<comment type="caution">
    <text evidence="1">The sequence shown here is derived from an EMBL/GenBank/DDBJ whole genome shotgun (WGS) entry which is preliminary data.</text>
</comment>
<reference evidence="1 2" key="1">
    <citation type="submission" date="2021-06" db="EMBL/GenBank/DDBJ databases">
        <title>Caerostris extrusa draft genome.</title>
        <authorList>
            <person name="Kono N."/>
            <person name="Arakawa K."/>
        </authorList>
    </citation>
    <scope>NUCLEOTIDE SEQUENCE [LARGE SCALE GENOMIC DNA]</scope>
</reference>
<protein>
    <submittedName>
        <fullName evidence="1">Uncharacterized protein</fullName>
    </submittedName>
</protein>